<feature type="active site" evidence="3">
    <location>
        <position position="276"/>
    </location>
</feature>
<feature type="domain" description="Peptidase A1" evidence="6">
    <location>
        <begin position="58"/>
        <end position="394"/>
    </location>
</feature>
<dbReference type="GO" id="GO:0006508">
    <property type="term" value="P:proteolysis"/>
    <property type="evidence" value="ECO:0007669"/>
    <property type="project" value="UniProtKB-KW"/>
</dbReference>
<keyword evidence="2 4" id="KW-0064">Aspartyl protease</keyword>
<evidence type="ECO:0000313" key="8">
    <source>
        <dbReference type="Proteomes" id="UP000054481"/>
    </source>
</evidence>
<dbReference type="AlphaFoldDB" id="A0A0F7ZIT2"/>
<dbReference type="InterPro" id="IPR021109">
    <property type="entry name" value="Peptidase_aspartic_dom_sf"/>
</dbReference>
<evidence type="ECO:0000256" key="4">
    <source>
        <dbReference type="RuleBase" id="RU000454"/>
    </source>
</evidence>
<evidence type="ECO:0000259" key="6">
    <source>
        <dbReference type="PROSITE" id="PS51767"/>
    </source>
</evidence>
<keyword evidence="4" id="KW-0378">Hydrolase</keyword>
<feature type="active site" evidence="3">
    <location>
        <position position="76"/>
    </location>
</feature>
<sequence>MRLSVLLDWLPLLAAAAIPNEPRGFLQLPVKTQESETNKRQLTPRQIQLGIEQKDIQSFINLTIGTPPQPQSLLFDLGSWSTWVNPDCSELQNGREFCQNLPRFQANNSATIEDIGFPPQEIHYGSGRVVAATKSDKIGLGGVKVDKQLFAIATESTNMMAGIFGAGIDLSYRYFGEPRYMPVFERLKSQGFIKRTLFGLDLRGPGDDGGSLTIGGIDLKKFTGSLEKRPIVRARRPSTRLSYTIRLDDIAPPGDRGNGSLTAAPSQQKPLEVTLDSGSSFNVLPSAVVQEIMKAFPSAEPSVLSFPEHNFTTYKVDCALQNRTDTIDLTFGGLTLKSSYRDLVYAPREGEQHCTSAFASNSLLEARGNNILGAPTLRSAYMVADWQELTVYLGQSSDCGSEPLPIDQETTIESIADTFICEVLRR</sequence>
<accession>A0A0F7ZIT2</accession>
<dbReference type="PROSITE" id="PS51767">
    <property type="entry name" value="PEPTIDASE_A1"/>
    <property type="match status" value="1"/>
</dbReference>
<dbReference type="EMBL" id="KQ030530">
    <property type="protein sequence ID" value="KJZ73986.1"/>
    <property type="molecule type" value="Genomic_DNA"/>
</dbReference>
<dbReference type="PRINTS" id="PR00792">
    <property type="entry name" value="PEPSIN"/>
</dbReference>
<dbReference type="SUPFAM" id="SSF50630">
    <property type="entry name" value="Acid proteases"/>
    <property type="match status" value="1"/>
</dbReference>
<dbReference type="GO" id="GO:0004190">
    <property type="term" value="F:aspartic-type endopeptidase activity"/>
    <property type="evidence" value="ECO:0007669"/>
    <property type="project" value="UniProtKB-KW"/>
</dbReference>
<dbReference type="InterPro" id="IPR001461">
    <property type="entry name" value="Aspartic_peptidase_A1"/>
</dbReference>
<dbReference type="InterPro" id="IPR034164">
    <property type="entry name" value="Pepsin-like_dom"/>
</dbReference>
<feature type="signal peptide" evidence="5">
    <location>
        <begin position="1"/>
        <end position="16"/>
    </location>
</feature>
<dbReference type="PANTHER" id="PTHR47966:SF51">
    <property type="entry name" value="BETA-SITE APP-CLEAVING ENZYME, ISOFORM A-RELATED"/>
    <property type="match status" value="1"/>
</dbReference>
<evidence type="ECO:0000313" key="7">
    <source>
        <dbReference type="EMBL" id="KJZ73986.1"/>
    </source>
</evidence>
<evidence type="ECO:0000256" key="1">
    <source>
        <dbReference type="ARBA" id="ARBA00007447"/>
    </source>
</evidence>
<reference evidence="7 8" key="1">
    <citation type="journal article" date="2014" name="Genome Biol. Evol.">
        <title>Comparative genomics and transcriptomics analyses reveal divergent lifestyle features of nematode endoparasitic fungus Hirsutella minnesotensis.</title>
        <authorList>
            <person name="Lai Y."/>
            <person name="Liu K."/>
            <person name="Zhang X."/>
            <person name="Zhang X."/>
            <person name="Li K."/>
            <person name="Wang N."/>
            <person name="Shu C."/>
            <person name="Wu Y."/>
            <person name="Wang C."/>
            <person name="Bushley K.E."/>
            <person name="Xiang M."/>
            <person name="Liu X."/>
        </authorList>
    </citation>
    <scope>NUCLEOTIDE SEQUENCE [LARGE SCALE GENOMIC DNA]</scope>
    <source>
        <strain evidence="7 8">3608</strain>
    </source>
</reference>
<evidence type="ECO:0000256" key="5">
    <source>
        <dbReference type="SAM" id="SignalP"/>
    </source>
</evidence>
<organism evidence="7 8">
    <name type="scientific">Hirsutella minnesotensis 3608</name>
    <dbReference type="NCBI Taxonomy" id="1043627"/>
    <lineage>
        <taxon>Eukaryota</taxon>
        <taxon>Fungi</taxon>
        <taxon>Dikarya</taxon>
        <taxon>Ascomycota</taxon>
        <taxon>Pezizomycotina</taxon>
        <taxon>Sordariomycetes</taxon>
        <taxon>Hypocreomycetidae</taxon>
        <taxon>Hypocreales</taxon>
        <taxon>Ophiocordycipitaceae</taxon>
        <taxon>Hirsutella</taxon>
    </lineage>
</organism>
<dbReference type="Pfam" id="PF00026">
    <property type="entry name" value="Asp"/>
    <property type="match status" value="1"/>
</dbReference>
<dbReference type="PANTHER" id="PTHR47966">
    <property type="entry name" value="BETA-SITE APP-CLEAVING ENZYME, ISOFORM A-RELATED"/>
    <property type="match status" value="1"/>
</dbReference>
<dbReference type="InterPro" id="IPR001969">
    <property type="entry name" value="Aspartic_peptidase_AS"/>
</dbReference>
<dbReference type="Proteomes" id="UP000054481">
    <property type="component" value="Unassembled WGS sequence"/>
</dbReference>
<name>A0A0F7ZIT2_9HYPO</name>
<proteinExistence type="inferred from homology"/>
<dbReference type="OrthoDB" id="771136at2759"/>
<keyword evidence="8" id="KW-1185">Reference proteome</keyword>
<dbReference type="InterPro" id="IPR033121">
    <property type="entry name" value="PEPTIDASE_A1"/>
</dbReference>
<evidence type="ECO:0000256" key="3">
    <source>
        <dbReference type="PIRSR" id="PIRSR601461-1"/>
    </source>
</evidence>
<comment type="similarity">
    <text evidence="1 4">Belongs to the peptidase A1 family.</text>
</comment>
<dbReference type="PROSITE" id="PS00141">
    <property type="entry name" value="ASP_PROTEASE"/>
    <property type="match status" value="1"/>
</dbReference>
<evidence type="ECO:0000256" key="2">
    <source>
        <dbReference type="ARBA" id="ARBA00022750"/>
    </source>
</evidence>
<protein>
    <recommendedName>
        <fullName evidence="6">Peptidase A1 domain-containing protein</fullName>
    </recommendedName>
</protein>
<keyword evidence="5" id="KW-0732">Signal</keyword>
<feature type="chain" id="PRO_5002525950" description="Peptidase A1 domain-containing protein" evidence="5">
    <location>
        <begin position="17"/>
        <end position="426"/>
    </location>
</feature>
<keyword evidence="4" id="KW-0645">Protease</keyword>
<gene>
    <name evidence="7" type="ORF">HIM_06654</name>
</gene>
<dbReference type="CDD" id="cd05471">
    <property type="entry name" value="pepsin_like"/>
    <property type="match status" value="1"/>
</dbReference>
<dbReference type="Gene3D" id="2.40.70.10">
    <property type="entry name" value="Acid Proteases"/>
    <property type="match status" value="2"/>
</dbReference>